<reference evidence="3 4" key="2">
    <citation type="submission" date="2021-10" db="EMBL/GenBank/DDBJ databases">
        <authorList>
            <person name="Piombo E."/>
        </authorList>
    </citation>
    <scope>NUCLEOTIDE SEQUENCE [LARGE SCALE GENOMIC DNA]</scope>
</reference>
<dbReference type="PANTHER" id="PTHR10996:SF281">
    <property type="entry name" value="D-ISOMER SPECIFIC 2-HYDROXYACID DEHYDROGENASE NAD-BINDING DOMAIN-CONTAINING PROTEIN-RELATED"/>
    <property type="match status" value="1"/>
</dbReference>
<dbReference type="Gene3D" id="3.40.50.720">
    <property type="entry name" value="NAD(P)-binding Rossmann-like Domain"/>
    <property type="match status" value="2"/>
</dbReference>
<dbReference type="GO" id="GO:0005829">
    <property type="term" value="C:cytosol"/>
    <property type="evidence" value="ECO:0007669"/>
    <property type="project" value="TreeGrafter"/>
</dbReference>
<accession>A0A9N9W9S4</accession>
<reference evidence="4" key="1">
    <citation type="submission" date="2019-06" db="EMBL/GenBank/DDBJ databases">
        <authorList>
            <person name="Broberg M."/>
        </authorList>
    </citation>
    <scope>NUCLEOTIDE SEQUENCE [LARGE SCALE GENOMIC DNA]</scope>
</reference>
<keyword evidence="4" id="KW-1185">Reference proteome</keyword>
<dbReference type="Pfam" id="PF02826">
    <property type="entry name" value="2-Hacid_dh_C"/>
    <property type="match status" value="1"/>
</dbReference>
<dbReference type="OrthoDB" id="9991913at2759"/>
<evidence type="ECO:0000313" key="4">
    <source>
        <dbReference type="Proteomes" id="UP000775872"/>
    </source>
</evidence>
<dbReference type="AlphaFoldDB" id="A0A9N9W9S4"/>
<dbReference type="InterPro" id="IPR050223">
    <property type="entry name" value="D-isomer_2-hydroxyacid_DH"/>
</dbReference>
<dbReference type="InterPro" id="IPR006140">
    <property type="entry name" value="D-isomer_DH_NAD-bd"/>
</dbReference>
<evidence type="ECO:0000259" key="2">
    <source>
        <dbReference type="Pfam" id="PF02826"/>
    </source>
</evidence>
<dbReference type="GO" id="GO:0016618">
    <property type="term" value="F:hydroxypyruvate reductase [NAD(P)H] activity"/>
    <property type="evidence" value="ECO:0007669"/>
    <property type="project" value="TreeGrafter"/>
</dbReference>
<comment type="caution">
    <text evidence="3">The sequence shown here is derived from an EMBL/GenBank/DDBJ whole genome shotgun (WGS) entry which is preliminary data.</text>
</comment>
<name>A0A9N9W9S4_9HYPO</name>
<evidence type="ECO:0000256" key="1">
    <source>
        <dbReference type="ARBA" id="ARBA00023002"/>
    </source>
</evidence>
<gene>
    <name evidence="3" type="ORF">CSOL1703_00010257</name>
</gene>
<dbReference type="InterPro" id="IPR029753">
    <property type="entry name" value="D-isomer_DH_CS"/>
</dbReference>
<evidence type="ECO:0000313" key="3">
    <source>
        <dbReference type="EMBL" id="CAH0044521.1"/>
    </source>
</evidence>
<dbReference type="GO" id="GO:0030267">
    <property type="term" value="F:glyoxylate reductase (NADPH) activity"/>
    <property type="evidence" value="ECO:0007669"/>
    <property type="project" value="TreeGrafter"/>
</dbReference>
<dbReference type="PANTHER" id="PTHR10996">
    <property type="entry name" value="2-HYDROXYACID DEHYDROGENASE-RELATED"/>
    <property type="match status" value="1"/>
</dbReference>
<proteinExistence type="predicted"/>
<protein>
    <recommendedName>
        <fullName evidence="2">D-isomer specific 2-hydroxyacid dehydrogenase NAD-binding domain-containing protein</fullName>
    </recommendedName>
</protein>
<organism evidence="3 4">
    <name type="scientific">Clonostachys solani</name>
    <dbReference type="NCBI Taxonomy" id="160281"/>
    <lineage>
        <taxon>Eukaryota</taxon>
        <taxon>Fungi</taxon>
        <taxon>Dikarya</taxon>
        <taxon>Ascomycota</taxon>
        <taxon>Pezizomycotina</taxon>
        <taxon>Sordariomycetes</taxon>
        <taxon>Hypocreomycetidae</taxon>
        <taxon>Hypocreales</taxon>
        <taxon>Bionectriaceae</taxon>
        <taxon>Clonostachys</taxon>
    </lineage>
</organism>
<dbReference type="GO" id="GO:0051287">
    <property type="term" value="F:NAD binding"/>
    <property type="evidence" value="ECO:0007669"/>
    <property type="project" value="InterPro"/>
</dbReference>
<dbReference type="EMBL" id="CABFOC020000007">
    <property type="protein sequence ID" value="CAH0044521.1"/>
    <property type="molecule type" value="Genomic_DNA"/>
</dbReference>
<feature type="domain" description="D-isomer specific 2-hydroxyacid dehydrogenase NAD-binding" evidence="2">
    <location>
        <begin position="11"/>
        <end position="156"/>
    </location>
</feature>
<dbReference type="InterPro" id="IPR036291">
    <property type="entry name" value="NAD(P)-bd_dom_sf"/>
</dbReference>
<sequence>MHRPVGSISYNPRGHVVGIVGLGNISKLLAFKAKTALGMKIHYYDIIRAPAETGADLEATYRSNLHELLSVADYVTLHTPLNKYTQGLINKEGFAVMKDGARLINTARGQVVDEEAPIEALKSGKVSAAGLDVHYHEPQVSKELAAMENVTLTCHNSGAGITTRINFESNAMKDILQVVGSDGEFSGAPPITPVNEIVFKRSS</sequence>
<dbReference type="SUPFAM" id="SSF51735">
    <property type="entry name" value="NAD(P)-binding Rossmann-fold domains"/>
    <property type="match status" value="1"/>
</dbReference>
<keyword evidence="1" id="KW-0560">Oxidoreductase</keyword>
<dbReference type="PROSITE" id="PS00671">
    <property type="entry name" value="D_2_HYDROXYACID_DH_3"/>
    <property type="match status" value="1"/>
</dbReference>
<dbReference type="Proteomes" id="UP000775872">
    <property type="component" value="Unassembled WGS sequence"/>
</dbReference>